<protein>
    <submittedName>
        <fullName evidence="2">Dioxygenase</fullName>
    </submittedName>
</protein>
<accession>A0A6J4IH16</accession>
<name>A0A6J4IH16_9PROT</name>
<feature type="non-terminal residue" evidence="2">
    <location>
        <position position="142"/>
    </location>
</feature>
<keyword evidence="2" id="KW-0223">Dioxygenase</keyword>
<feature type="region of interest" description="Disordered" evidence="1">
    <location>
        <begin position="1"/>
        <end position="27"/>
    </location>
</feature>
<dbReference type="EMBL" id="CADCTG010000173">
    <property type="protein sequence ID" value="CAA9252127.1"/>
    <property type="molecule type" value="Genomic_DNA"/>
</dbReference>
<evidence type="ECO:0000256" key="1">
    <source>
        <dbReference type="SAM" id="MobiDB-lite"/>
    </source>
</evidence>
<dbReference type="AlphaFoldDB" id="A0A6J4IH16"/>
<feature type="region of interest" description="Disordered" evidence="1">
    <location>
        <begin position="39"/>
        <end position="142"/>
    </location>
</feature>
<gene>
    <name evidence="2" type="ORF">AVDCRST_MAG08-2232</name>
</gene>
<organism evidence="2">
    <name type="scientific">uncultured Acetobacteraceae bacterium</name>
    <dbReference type="NCBI Taxonomy" id="169975"/>
    <lineage>
        <taxon>Bacteria</taxon>
        <taxon>Pseudomonadati</taxon>
        <taxon>Pseudomonadota</taxon>
        <taxon>Alphaproteobacteria</taxon>
        <taxon>Acetobacterales</taxon>
        <taxon>Acetobacteraceae</taxon>
        <taxon>environmental samples</taxon>
    </lineage>
</organism>
<feature type="compositionally biased region" description="Basic and acidic residues" evidence="1">
    <location>
        <begin position="117"/>
        <end position="129"/>
    </location>
</feature>
<keyword evidence="2" id="KW-0560">Oxidoreductase</keyword>
<reference evidence="2" key="1">
    <citation type="submission" date="2020-02" db="EMBL/GenBank/DDBJ databases">
        <authorList>
            <person name="Meier V. D."/>
        </authorList>
    </citation>
    <scope>NUCLEOTIDE SEQUENCE</scope>
    <source>
        <strain evidence="2">AVDCRST_MAG08</strain>
    </source>
</reference>
<feature type="compositionally biased region" description="Basic residues" evidence="1">
    <location>
        <begin position="66"/>
        <end position="85"/>
    </location>
</feature>
<feature type="non-terminal residue" evidence="2">
    <location>
        <position position="1"/>
    </location>
</feature>
<dbReference type="GO" id="GO:0051213">
    <property type="term" value="F:dioxygenase activity"/>
    <property type="evidence" value="ECO:0007669"/>
    <property type="project" value="UniProtKB-KW"/>
</dbReference>
<proteinExistence type="predicted"/>
<feature type="compositionally biased region" description="Basic and acidic residues" evidence="1">
    <location>
        <begin position="86"/>
        <end position="100"/>
    </location>
</feature>
<evidence type="ECO:0000313" key="2">
    <source>
        <dbReference type="EMBL" id="CAA9252127.1"/>
    </source>
</evidence>
<sequence length="142" mass="15694">GHRSARPLLHPHHEAGRNRALLRNGDGLRRRTAAAFPLPRRVALQGRAGDGACGGRGPERPGRPARLPRRQGGRHERHRHHRPHRLRGDGRGRHARAVERRRARLPGAHGAQPRPAPDLRRGPERRDLGAELPGRGGAGRVL</sequence>